<organism evidence="3">
    <name type="scientific">Medioppia subpectinata</name>
    <dbReference type="NCBI Taxonomy" id="1979941"/>
    <lineage>
        <taxon>Eukaryota</taxon>
        <taxon>Metazoa</taxon>
        <taxon>Ecdysozoa</taxon>
        <taxon>Arthropoda</taxon>
        <taxon>Chelicerata</taxon>
        <taxon>Arachnida</taxon>
        <taxon>Acari</taxon>
        <taxon>Acariformes</taxon>
        <taxon>Sarcoptiformes</taxon>
        <taxon>Oribatida</taxon>
        <taxon>Brachypylina</taxon>
        <taxon>Oppioidea</taxon>
        <taxon>Oppiidae</taxon>
        <taxon>Medioppia</taxon>
    </lineage>
</organism>
<dbReference type="PROSITE" id="PS50157">
    <property type="entry name" value="ZINC_FINGER_C2H2_2"/>
    <property type="match status" value="1"/>
</dbReference>
<feature type="domain" description="C2H2-type" evidence="2">
    <location>
        <begin position="48"/>
        <end position="73"/>
    </location>
</feature>
<gene>
    <name evidence="3" type="ORF">OSB1V03_LOCUS17353</name>
</gene>
<evidence type="ECO:0000256" key="1">
    <source>
        <dbReference type="PROSITE-ProRule" id="PRU00042"/>
    </source>
</evidence>
<protein>
    <recommendedName>
        <fullName evidence="2">C2H2-type domain-containing protein</fullName>
    </recommendedName>
</protein>
<sequence>MKKIATKNTIQNINLFYTNAYIREKNHFFAQKCNLKEHTNRHLNIKIHKCIHNNCNQRFITSGDLKSHVRRKHICI</sequence>
<dbReference type="EMBL" id="CAJPIZ010020743">
    <property type="protein sequence ID" value="CAG2117400.1"/>
    <property type="molecule type" value="Genomic_DNA"/>
</dbReference>
<keyword evidence="1" id="KW-0863">Zinc-finger</keyword>
<dbReference type="SUPFAM" id="SSF57667">
    <property type="entry name" value="beta-beta-alpha zinc fingers"/>
    <property type="match status" value="1"/>
</dbReference>
<evidence type="ECO:0000313" key="3">
    <source>
        <dbReference type="EMBL" id="CAD7638371.1"/>
    </source>
</evidence>
<evidence type="ECO:0000259" key="2">
    <source>
        <dbReference type="PROSITE" id="PS50157"/>
    </source>
</evidence>
<dbReference type="InterPro" id="IPR013087">
    <property type="entry name" value="Znf_C2H2_type"/>
</dbReference>
<dbReference type="EMBL" id="OC875318">
    <property type="protein sequence ID" value="CAD7638371.1"/>
    <property type="molecule type" value="Genomic_DNA"/>
</dbReference>
<keyword evidence="1" id="KW-0479">Metal-binding</keyword>
<keyword evidence="4" id="KW-1185">Reference proteome</keyword>
<dbReference type="Gene3D" id="3.30.160.60">
    <property type="entry name" value="Classic Zinc Finger"/>
    <property type="match status" value="1"/>
</dbReference>
<feature type="non-terminal residue" evidence="3">
    <location>
        <position position="1"/>
    </location>
</feature>
<name>A0A7R9LB57_9ACAR</name>
<dbReference type="PROSITE" id="PS00028">
    <property type="entry name" value="ZINC_FINGER_C2H2_1"/>
    <property type="match status" value="1"/>
</dbReference>
<keyword evidence="1" id="KW-0862">Zinc</keyword>
<accession>A0A7R9LB57</accession>
<dbReference type="GO" id="GO:0008270">
    <property type="term" value="F:zinc ion binding"/>
    <property type="evidence" value="ECO:0007669"/>
    <property type="project" value="UniProtKB-KW"/>
</dbReference>
<dbReference type="Proteomes" id="UP000759131">
    <property type="component" value="Unassembled WGS sequence"/>
</dbReference>
<proteinExistence type="predicted"/>
<evidence type="ECO:0000313" key="4">
    <source>
        <dbReference type="Proteomes" id="UP000759131"/>
    </source>
</evidence>
<reference evidence="3" key="1">
    <citation type="submission" date="2020-11" db="EMBL/GenBank/DDBJ databases">
        <authorList>
            <person name="Tran Van P."/>
        </authorList>
    </citation>
    <scope>NUCLEOTIDE SEQUENCE</scope>
</reference>
<dbReference type="AlphaFoldDB" id="A0A7R9LB57"/>
<dbReference type="InterPro" id="IPR036236">
    <property type="entry name" value="Znf_C2H2_sf"/>
</dbReference>
<dbReference type="OrthoDB" id="3437960at2759"/>